<organism evidence="2 3">
    <name type="scientific">Staphylococcus simiae CCM 7213 = CCUG 51256</name>
    <dbReference type="NCBI Taxonomy" id="911238"/>
    <lineage>
        <taxon>Bacteria</taxon>
        <taxon>Bacillati</taxon>
        <taxon>Bacillota</taxon>
        <taxon>Bacilli</taxon>
        <taxon>Bacillales</taxon>
        <taxon>Staphylococcaceae</taxon>
        <taxon>Staphylococcus</taxon>
    </lineage>
</organism>
<dbReference type="Proteomes" id="UP000005413">
    <property type="component" value="Unassembled WGS sequence"/>
</dbReference>
<evidence type="ECO:0000313" key="3">
    <source>
        <dbReference type="Proteomes" id="UP000005413"/>
    </source>
</evidence>
<keyword evidence="1" id="KW-0175">Coiled coil</keyword>
<evidence type="ECO:0000256" key="1">
    <source>
        <dbReference type="SAM" id="Coils"/>
    </source>
</evidence>
<protein>
    <submittedName>
        <fullName evidence="2">Uncharacterized protein</fullName>
    </submittedName>
</protein>
<name>G5JH99_9STAP</name>
<reference evidence="2 3" key="1">
    <citation type="journal article" date="2012" name="BMC Genomics">
        <title>Comparative genomic analysis of the genus Staphylococcus including Staphylococcus aureus and its newly described sister species Staphylococcus simiae.</title>
        <authorList>
            <person name="Suzuki H."/>
            <person name="Lefebure T."/>
            <person name="Pavinski Bitar P."/>
            <person name="Stanhope M.J."/>
        </authorList>
    </citation>
    <scope>NUCLEOTIDE SEQUENCE [LARGE SCALE GENOMIC DNA]</scope>
    <source>
        <strain evidence="2 3">CCM 7213</strain>
    </source>
</reference>
<accession>G5JH99</accession>
<keyword evidence="3" id="KW-1185">Reference proteome</keyword>
<dbReference type="Gene3D" id="2.60.40.3350">
    <property type="match status" value="1"/>
</dbReference>
<dbReference type="OrthoDB" id="2413898at2"/>
<dbReference type="CDD" id="cd19958">
    <property type="entry name" value="pyocin_knob"/>
    <property type="match status" value="1"/>
</dbReference>
<comment type="caution">
    <text evidence="2">The sequence shown here is derived from an EMBL/GenBank/DDBJ whole genome shotgun (WGS) entry which is preliminary data.</text>
</comment>
<sequence>MTNGIDKKALFKFQSEPYLKPISDLGVGFYNLDENTAILKFQLSNVHGPLLIHENNLTAYAYFESSNGSASDVIELQIEDEFKGVVSITLDKDFLQACTSTVVTGQVYIAVNNVDGNPKNNEVAVFREFKFEVADALINKISSFTKIEYIRMFDQLKMHIEKRVKDIEKAIANGVDYVAEMKEVLQKGLQQINETVEKAKNEISNKTQNVVNNINGISNTSINKLESITKTYMKESEGIKNDVLNAINRGDFISKETLSSNINQALNQAIKFDDQTLRNAQQYIDNKAWQKHKLTNDDGASRMFDGINFNTLQLETGFYFLTNAINGPANDGYLYVIKRSYGFSSILFITLDSNIIYTRQKYNGVWKKFERITQDFSDTGWIPMTLVNNAKPYSDKDIPMLKLTDNQGSLTLHFKGAVKGITARDAVIAILPNNVSSKINRDYAFLQNTSIKGGIANIARWGVKENGDIKMERVSFPQGDMSETDWYPIDISICL</sequence>
<dbReference type="EMBL" id="AEUN01000307">
    <property type="protein sequence ID" value="EHJ08447.1"/>
    <property type="molecule type" value="Genomic_DNA"/>
</dbReference>
<feature type="coiled-coil region" evidence="1">
    <location>
        <begin position="182"/>
        <end position="209"/>
    </location>
</feature>
<dbReference type="PATRIC" id="fig|911238.3.peg.681"/>
<dbReference type="AlphaFoldDB" id="G5JH99"/>
<gene>
    <name evidence="2" type="ORF">SS7213T_04140</name>
</gene>
<evidence type="ECO:0000313" key="2">
    <source>
        <dbReference type="EMBL" id="EHJ08447.1"/>
    </source>
</evidence>
<dbReference type="RefSeq" id="WP_002462650.1">
    <property type="nucleotide sequence ID" value="NZ_AEUN01000307.1"/>
</dbReference>
<proteinExistence type="predicted"/>